<evidence type="ECO:0000256" key="5">
    <source>
        <dbReference type="ARBA" id="ARBA00023136"/>
    </source>
</evidence>
<feature type="region of interest" description="Disordered" evidence="6">
    <location>
        <begin position="411"/>
        <end position="478"/>
    </location>
</feature>
<feature type="region of interest" description="Disordered" evidence="6">
    <location>
        <begin position="340"/>
        <end position="398"/>
    </location>
</feature>
<feature type="domain" description="TM2" evidence="8">
    <location>
        <begin position="196"/>
        <end position="242"/>
    </location>
</feature>
<feature type="domain" description="TM2" evidence="8">
    <location>
        <begin position="125"/>
        <end position="167"/>
    </location>
</feature>
<sequence>MHVHTFTPTRKMAAVDNRHVRFEYPHRADGQQDVPTEAFIHIQKKKVLEAYILALPFGWLGFHHFYLKRPGFGLLYFFTFGLLGFGWIFDWFRIPFLVEECNRRMLRERIPTSTPMPPRKRLDDAYILACWPLGILGLHHYYLERYAWGLAYTFTLSFLGIGWIIDILRMPWLVESVNLDMQYRYSSGLLYRTPMKSLCDAYILGVPLGWLGLHHFYLDRVGFGLVYFFTFGLCGFGWLVDLLRMPCLVDDTNRRIARPDNKKSLCDAYVLWFPFGIFGFHHFYLNRPCYGLLYFCTLGLFGIGWLIDFCRLPSLVKDINEMLERKYQLCRMTNDRDPIASNQSGASAYPRQPPGNYGSLASGSQGDYEGYQPGYPPAAVMPQPPYPYGASERMPQPQDPYANMAAQMPQPQDPYANMAAQMPQPQDPYANMPAPPPYTEFPVAGPSTQPVLDEKPSSRPESTVRPTAPPPQKNDEDY</sequence>
<evidence type="ECO:0000259" key="8">
    <source>
        <dbReference type="Pfam" id="PF05154"/>
    </source>
</evidence>
<evidence type="ECO:0000313" key="10">
    <source>
        <dbReference type="RefSeq" id="XP_002740495.1"/>
    </source>
</evidence>
<feature type="transmembrane region" description="Helical" evidence="7">
    <location>
        <begin position="189"/>
        <end position="213"/>
    </location>
</feature>
<evidence type="ECO:0000256" key="6">
    <source>
        <dbReference type="SAM" id="MobiDB-lite"/>
    </source>
</evidence>
<evidence type="ECO:0000256" key="3">
    <source>
        <dbReference type="ARBA" id="ARBA00022692"/>
    </source>
</evidence>
<comment type="subcellular location">
    <subcellularLocation>
        <location evidence="1">Membrane</location>
        <topology evidence="1">Multi-pass membrane protein</topology>
    </subcellularLocation>
</comment>
<dbReference type="Pfam" id="PF05154">
    <property type="entry name" value="TM2"/>
    <property type="match status" value="4"/>
</dbReference>
<name>A0ABM0GYY3_SACKO</name>
<gene>
    <name evidence="10" type="primary">LOC100375740</name>
</gene>
<evidence type="ECO:0000313" key="9">
    <source>
        <dbReference type="Proteomes" id="UP000694865"/>
    </source>
</evidence>
<organism evidence="9 10">
    <name type="scientific">Saccoglossus kowalevskii</name>
    <name type="common">Acorn worm</name>
    <dbReference type="NCBI Taxonomy" id="10224"/>
    <lineage>
        <taxon>Eukaryota</taxon>
        <taxon>Metazoa</taxon>
        <taxon>Hemichordata</taxon>
        <taxon>Enteropneusta</taxon>
        <taxon>Harrimaniidae</taxon>
        <taxon>Saccoglossus</taxon>
    </lineage>
</organism>
<dbReference type="RefSeq" id="XP_002740495.1">
    <property type="nucleotide sequence ID" value="XM_002740449.2"/>
</dbReference>
<feature type="transmembrane region" description="Helical" evidence="7">
    <location>
        <begin position="50"/>
        <end position="67"/>
    </location>
</feature>
<dbReference type="PANTHER" id="PTHR21016">
    <property type="entry name" value="BETA-AMYLOID BINDING PROTEIN-RELATED"/>
    <property type="match status" value="1"/>
</dbReference>
<reference evidence="10" key="1">
    <citation type="submission" date="2025-08" db="UniProtKB">
        <authorList>
            <consortium name="RefSeq"/>
        </authorList>
    </citation>
    <scope>IDENTIFICATION</scope>
    <source>
        <tissue evidence="10">Testes</tissue>
    </source>
</reference>
<dbReference type="PANTHER" id="PTHR21016:SF25">
    <property type="entry name" value="TM2 DOMAIN-CONTAINING PROTEIN DDB_G0277895-RELATED"/>
    <property type="match status" value="1"/>
</dbReference>
<keyword evidence="3 7" id="KW-0812">Transmembrane</keyword>
<evidence type="ECO:0000256" key="1">
    <source>
        <dbReference type="ARBA" id="ARBA00004141"/>
    </source>
</evidence>
<keyword evidence="4 7" id="KW-1133">Transmembrane helix</keyword>
<evidence type="ECO:0000256" key="4">
    <source>
        <dbReference type="ARBA" id="ARBA00022989"/>
    </source>
</evidence>
<evidence type="ECO:0000256" key="7">
    <source>
        <dbReference type="SAM" id="Phobius"/>
    </source>
</evidence>
<feature type="domain" description="TM2" evidence="8">
    <location>
        <begin position="43"/>
        <end position="92"/>
    </location>
</feature>
<dbReference type="GeneID" id="100375740"/>
<feature type="transmembrane region" description="Helical" evidence="7">
    <location>
        <begin position="264"/>
        <end position="284"/>
    </location>
</feature>
<feature type="domain" description="TM2" evidence="8">
    <location>
        <begin position="261"/>
        <end position="309"/>
    </location>
</feature>
<protein>
    <submittedName>
        <fullName evidence="10">Uncharacterized protein LOC100375740</fullName>
    </submittedName>
</protein>
<keyword evidence="9" id="KW-1185">Reference proteome</keyword>
<dbReference type="Proteomes" id="UP000694865">
    <property type="component" value="Unplaced"/>
</dbReference>
<comment type="similarity">
    <text evidence="2">Belongs to the TM2 family.</text>
</comment>
<dbReference type="InterPro" id="IPR007829">
    <property type="entry name" value="TM2"/>
</dbReference>
<keyword evidence="5 7" id="KW-0472">Membrane</keyword>
<feature type="transmembrane region" description="Helical" evidence="7">
    <location>
        <begin position="73"/>
        <end position="98"/>
    </location>
</feature>
<accession>A0ABM0GYY3</accession>
<feature type="transmembrane region" description="Helical" evidence="7">
    <location>
        <begin position="149"/>
        <end position="168"/>
    </location>
</feature>
<feature type="transmembrane region" description="Helical" evidence="7">
    <location>
        <begin position="225"/>
        <end position="243"/>
    </location>
</feature>
<feature type="transmembrane region" description="Helical" evidence="7">
    <location>
        <begin position="290"/>
        <end position="307"/>
    </location>
</feature>
<dbReference type="InterPro" id="IPR050932">
    <property type="entry name" value="TM2D1-3-like"/>
</dbReference>
<evidence type="ECO:0000256" key="2">
    <source>
        <dbReference type="ARBA" id="ARBA00008284"/>
    </source>
</evidence>
<proteinExistence type="inferred from homology"/>